<dbReference type="SUPFAM" id="SSF141986">
    <property type="entry name" value="LD-carboxypeptidase A C-terminal domain-like"/>
    <property type="match status" value="1"/>
</dbReference>
<dbReference type="Gene3D" id="3.40.50.10740">
    <property type="entry name" value="Class I glutamine amidotransferase-like"/>
    <property type="match status" value="1"/>
</dbReference>
<feature type="active site" description="Nucleophile" evidence="6">
    <location>
        <position position="104"/>
    </location>
</feature>
<dbReference type="GO" id="GO:0006508">
    <property type="term" value="P:proteolysis"/>
    <property type="evidence" value="ECO:0007669"/>
    <property type="project" value="UniProtKB-KW"/>
</dbReference>
<gene>
    <name evidence="9" type="ORF">M2127_000493</name>
</gene>
<dbReference type="AlphaFoldDB" id="A0AA43M6T5"/>
<dbReference type="Pfam" id="PF02016">
    <property type="entry name" value="Peptidase_S66"/>
    <property type="match status" value="1"/>
</dbReference>
<evidence type="ECO:0000259" key="8">
    <source>
        <dbReference type="Pfam" id="PF17676"/>
    </source>
</evidence>
<keyword evidence="2 9" id="KW-0121">Carboxypeptidase</keyword>
<evidence type="ECO:0000256" key="2">
    <source>
        <dbReference type="ARBA" id="ARBA00022645"/>
    </source>
</evidence>
<keyword evidence="3" id="KW-0645">Protease</keyword>
<dbReference type="EMBL" id="JARXYA010000002">
    <property type="protein sequence ID" value="MDH6503206.1"/>
    <property type="molecule type" value="Genomic_DNA"/>
</dbReference>
<proteinExistence type="inferred from homology"/>
<dbReference type="Pfam" id="PF17676">
    <property type="entry name" value="Peptidase_S66C"/>
    <property type="match status" value="1"/>
</dbReference>
<dbReference type="CDD" id="cd07025">
    <property type="entry name" value="Peptidase_S66"/>
    <property type="match status" value="1"/>
</dbReference>
<dbReference type="Proteomes" id="UP001161160">
    <property type="component" value="Unassembled WGS sequence"/>
</dbReference>
<feature type="domain" description="LD-carboxypeptidase C-terminal" evidence="8">
    <location>
        <begin position="180"/>
        <end position="301"/>
    </location>
</feature>
<comment type="similarity">
    <text evidence="1">Belongs to the peptidase S66 family.</text>
</comment>
<dbReference type="InterPro" id="IPR027461">
    <property type="entry name" value="Carboxypeptidase_A_C_sf"/>
</dbReference>
<feature type="domain" description="LD-carboxypeptidase N-terminal" evidence="7">
    <location>
        <begin position="4"/>
        <end position="124"/>
    </location>
</feature>
<evidence type="ECO:0000256" key="5">
    <source>
        <dbReference type="ARBA" id="ARBA00022825"/>
    </source>
</evidence>
<evidence type="ECO:0000256" key="3">
    <source>
        <dbReference type="ARBA" id="ARBA00022670"/>
    </source>
</evidence>
<name>A0AA43M6T5_9BURK</name>
<dbReference type="InterPro" id="IPR040921">
    <property type="entry name" value="Peptidase_S66C"/>
</dbReference>
<sequence>MKSIHLIAPSGACLDSRSPANGIDWLKRQGFSISNEACAQRIHQRFAGTDIERLSELNQLSQLSPDSLAMATRGGYGLQRLLPGIKWDAITKAIQNGAQVCGHSDFTVFHLALLAKTGAISLAGPMLNFDFGCLDEQGGLIEPSPFMWQHFQNAIEDRKLDIATQHPQNFLGESLQGLTSGILWGGNLTVLAGLVGTPYFPSDKQISGGILFLEDVNEHPYRIERMLMQLLDSGILSSQAAIMLGGFSAYRLYENDRGYNLNAAIEMIRQRLPKAIPMITGLPFGHQADKITLPVGARAQLSYQSSGFALTASW</sequence>
<evidence type="ECO:0000256" key="1">
    <source>
        <dbReference type="ARBA" id="ARBA00010233"/>
    </source>
</evidence>
<dbReference type="SUPFAM" id="SSF52317">
    <property type="entry name" value="Class I glutamine amidotransferase-like"/>
    <property type="match status" value="1"/>
</dbReference>
<feature type="active site" description="Charge relay system" evidence="6">
    <location>
        <position position="286"/>
    </location>
</feature>
<dbReference type="GO" id="GO:0008236">
    <property type="term" value="F:serine-type peptidase activity"/>
    <property type="evidence" value="ECO:0007669"/>
    <property type="project" value="UniProtKB-KW"/>
</dbReference>
<dbReference type="PANTHER" id="PTHR30237:SF2">
    <property type="entry name" value="MUREIN TETRAPEPTIDE CARBOXYPEPTIDASE"/>
    <property type="match status" value="1"/>
</dbReference>
<evidence type="ECO:0000256" key="6">
    <source>
        <dbReference type="PIRSR" id="PIRSR028757-1"/>
    </source>
</evidence>
<organism evidence="9 10">
    <name type="scientific">Polynucleobacter sphagniphilus</name>
    <dbReference type="NCBI Taxonomy" id="1743169"/>
    <lineage>
        <taxon>Bacteria</taxon>
        <taxon>Pseudomonadati</taxon>
        <taxon>Pseudomonadota</taxon>
        <taxon>Betaproteobacteria</taxon>
        <taxon>Burkholderiales</taxon>
        <taxon>Burkholderiaceae</taxon>
        <taxon>Polynucleobacter</taxon>
    </lineage>
</organism>
<evidence type="ECO:0000259" key="7">
    <source>
        <dbReference type="Pfam" id="PF02016"/>
    </source>
</evidence>
<dbReference type="PIRSF" id="PIRSF028757">
    <property type="entry name" value="LD-carboxypeptidase"/>
    <property type="match status" value="1"/>
</dbReference>
<comment type="caution">
    <text evidence="9">The sequence shown here is derived from an EMBL/GenBank/DDBJ whole genome shotgun (WGS) entry which is preliminary data.</text>
</comment>
<dbReference type="PANTHER" id="PTHR30237">
    <property type="entry name" value="MURAMOYLTETRAPEPTIDE CARBOXYPEPTIDASE"/>
    <property type="match status" value="1"/>
</dbReference>
<protein>
    <submittedName>
        <fullName evidence="9">Muramoyltetrapeptide carboxypeptidase</fullName>
        <ecNumber evidence="9">3.4.17.13</ecNumber>
    </submittedName>
</protein>
<keyword evidence="5" id="KW-0720">Serine protease</keyword>
<accession>A0AA43M6T5</accession>
<evidence type="ECO:0000256" key="4">
    <source>
        <dbReference type="ARBA" id="ARBA00022801"/>
    </source>
</evidence>
<evidence type="ECO:0000313" key="10">
    <source>
        <dbReference type="Proteomes" id="UP001161160"/>
    </source>
</evidence>
<reference evidence="9" key="1">
    <citation type="submission" date="2023-04" db="EMBL/GenBank/DDBJ databases">
        <title>Genome Encyclopedia of Bacteria and Archaea VI: Functional Genomics of Type Strains.</title>
        <authorList>
            <person name="Whitman W."/>
        </authorList>
    </citation>
    <scope>NUCLEOTIDE SEQUENCE</scope>
    <source>
        <strain evidence="9">Enz.4-51</strain>
    </source>
</reference>
<keyword evidence="10" id="KW-1185">Reference proteome</keyword>
<evidence type="ECO:0000313" key="9">
    <source>
        <dbReference type="EMBL" id="MDH6503206.1"/>
    </source>
</evidence>
<dbReference type="Gene3D" id="3.50.30.60">
    <property type="entry name" value="LD-carboxypeptidase A C-terminal domain-like"/>
    <property type="match status" value="1"/>
</dbReference>
<dbReference type="InterPro" id="IPR003507">
    <property type="entry name" value="S66_fam"/>
</dbReference>
<keyword evidence="4 9" id="KW-0378">Hydrolase</keyword>
<feature type="active site" description="Charge relay system" evidence="6">
    <location>
        <position position="214"/>
    </location>
</feature>
<dbReference type="InterPro" id="IPR040449">
    <property type="entry name" value="Peptidase_S66_N"/>
</dbReference>
<dbReference type="EC" id="3.4.17.13" evidence="9"/>
<dbReference type="InterPro" id="IPR027478">
    <property type="entry name" value="LdcA_N"/>
</dbReference>
<dbReference type="InterPro" id="IPR029062">
    <property type="entry name" value="Class_I_gatase-like"/>
</dbReference>
<dbReference type="RefSeq" id="WP_076022963.1">
    <property type="nucleotide sequence ID" value="NZ_JARXVV010000005.1"/>
</dbReference>
<dbReference type="GO" id="GO:0106415">
    <property type="term" value="F:muramoyltetrapeptide carboxypeptidase activity"/>
    <property type="evidence" value="ECO:0007669"/>
    <property type="project" value="UniProtKB-EC"/>
</dbReference>